<protein>
    <recommendedName>
        <fullName evidence="4">Glycosyltransferase family 2 protein</fullName>
    </recommendedName>
</protein>
<keyword evidence="1" id="KW-0812">Transmembrane</keyword>
<dbReference type="RefSeq" id="XP_024743916.1">
    <property type="nucleotide sequence ID" value="XM_024873683.1"/>
</dbReference>
<keyword evidence="3" id="KW-1185">Reference proteome</keyword>
<dbReference type="GeneID" id="36581763"/>
<feature type="non-terminal residue" evidence="2">
    <location>
        <position position="1"/>
    </location>
</feature>
<feature type="transmembrane region" description="Helical" evidence="1">
    <location>
        <begin position="21"/>
        <end position="40"/>
    </location>
</feature>
<evidence type="ECO:0000313" key="2">
    <source>
        <dbReference type="EMBL" id="PMD67012.1"/>
    </source>
</evidence>
<proteinExistence type="predicted"/>
<sequence>IDSRIIKAKSFRILRKTRYLYLYKYILFFLSFYNFYRYFIKEYKRITRPLILFIKKDISFK</sequence>
<accession>A0A2J6TVG0</accession>
<name>A0A2J6TVG0_9HELO</name>
<gene>
    <name evidence="2" type="ORF">K444DRAFT_516399</name>
</gene>
<reference evidence="2 3" key="1">
    <citation type="submission" date="2016-04" db="EMBL/GenBank/DDBJ databases">
        <title>A degradative enzymes factory behind the ericoid mycorrhizal symbiosis.</title>
        <authorList>
            <consortium name="DOE Joint Genome Institute"/>
            <person name="Martino E."/>
            <person name="Morin E."/>
            <person name="Grelet G."/>
            <person name="Kuo A."/>
            <person name="Kohler A."/>
            <person name="Daghino S."/>
            <person name="Barry K."/>
            <person name="Choi C."/>
            <person name="Cichocki N."/>
            <person name="Clum A."/>
            <person name="Copeland A."/>
            <person name="Hainaut M."/>
            <person name="Haridas S."/>
            <person name="Labutti K."/>
            <person name="Lindquist E."/>
            <person name="Lipzen A."/>
            <person name="Khouja H.-R."/>
            <person name="Murat C."/>
            <person name="Ohm R."/>
            <person name="Olson A."/>
            <person name="Spatafora J."/>
            <person name="Veneault-Fourrey C."/>
            <person name="Henrissat B."/>
            <person name="Grigoriev I."/>
            <person name="Martin F."/>
            <person name="Perotto S."/>
        </authorList>
    </citation>
    <scope>NUCLEOTIDE SEQUENCE [LARGE SCALE GENOMIC DNA]</scope>
    <source>
        <strain evidence="2 3">E</strain>
    </source>
</reference>
<evidence type="ECO:0000256" key="1">
    <source>
        <dbReference type="SAM" id="Phobius"/>
    </source>
</evidence>
<organism evidence="2 3">
    <name type="scientific">Hyaloscypha bicolor E</name>
    <dbReference type="NCBI Taxonomy" id="1095630"/>
    <lineage>
        <taxon>Eukaryota</taxon>
        <taxon>Fungi</taxon>
        <taxon>Dikarya</taxon>
        <taxon>Ascomycota</taxon>
        <taxon>Pezizomycotina</taxon>
        <taxon>Leotiomycetes</taxon>
        <taxon>Helotiales</taxon>
        <taxon>Hyaloscyphaceae</taxon>
        <taxon>Hyaloscypha</taxon>
        <taxon>Hyaloscypha bicolor</taxon>
    </lineage>
</organism>
<keyword evidence="1" id="KW-1133">Transmembrane helix</keyword>
<keyword evidence="1" id="KW-0472">Membrane</keyword>
<evidence type="ECO:0008006" key="4">
    <source>
        <dbReference type="Google" id="ProtNLM"/>
    </source>
</evidence>
<dbReference type="AlphaFoldDB" id="A0A2J6TVG0"/>
<dbReference type="EMBL" id="KZ613740">
    <property type="protein sequence ID" value="PMD67012.1"/>
    <property type="molecule type" value="Genomic_DNA"/>
</dbReference>
<dbReference type="InParanoid" id="A0A2J6TVG0"/>
<evidence type="ECO:0000313" key="3">
    <source>
        <dbReference type="Proteomes" id="UP000235371"/>
    </source>
</evidence>
<dbReference type="Proteomes" id="UP000235371">
    <property type="component" value="Unassembled WGS sequence"/>
</dbReference>